<sequence length="117" mass="12535">MSKASSIEIRRLTKRDGKHLSLPCFRSSLSSSYCNIADPLFQGAVEAFSLAFHSSTHTIASVPSLIGGKIDMWPVLCEGLIGGALQDGHVSIALIKENEEEKVVGVIAWVGPGEQIK</sequence>
<dbReference type="AlphaFoldDB" id="A0A0C9UTD2"/>
<dbReference type="HOGENOM" id="CLU_2086316_0_0_1"/>
<reference evidence="1 2" key="1">
    <citation type="submission" date="2014-06" db="EMBL/GenBank/DDBJ databases">
        <title>Evolutionary Origins and Diversification of the Mycorrhizal Mutualists.</title>
        <authorList>
            <consortium name="DOE Joint Genome Institute"/>
            <consortium name="Mycorrhizal Genomics Consortium"/>
            <person name="Kohler A."/>
            <person name="Kuo A."/>
            <person name="Nagy L.G."/>
            <person name="Floudas D."/>
            <person name="Copeland A."/>
            <person name="Barry K.W."/>
            <person name="Cichocki N."/>
            <person name="Veneault-Fourrey C."/>
            <person name="LaButti K."/>
            <person name="Lindquist E.A."/>
            <person name="Lipzen A."/>
            <person name="Lundell T."/>
            <person name="Morin E."/>
            <person name="Murat C."/>
            <person name="Riley R."/>
            <person name="Ohm R."/>
            <person name="Sun H."/>
            <person name="Tunlid A."/>
            <person name="Henrissat B."/>
            <person name="Grigoriev I.V."/>
            <person name="Hibbett D.S."/>
            <person name="Martin F."/>
        </authorList>
    </citation>
    <scope>NUCLEOTIDE SEQUENCE [LARGE SCALE GENOMIC DNA]</scope>
    <source>
        <strain evidence="1 2">SS14</strain>
    </source>
</reference>
<dbReference type="Proteomes" id="UP000054279">
    <property type="component" value="Unassembled WGS sequence"/>
</dbReference>
<proteinExistence type="predicted"/>
<evidence type="ECO:0000313" key="1">
    <source>
        <dbReference type="EMBL" id="KIJ46108.1"/>
    </source>
</evidence>
<protein>
    <submittedName>
        <fullName evidence="1">Uncharacterized protein</fullName>
    </submittedName>
</protein>
<keyword evidence="2" id="KW-1185">Reference proteome</keyword>
<evidence type="ECO:0000313" key="2">
    <source>
        <dbReference type="Proteomes" id="UP000054279"/>
    </source>
</evidence>
<organism evidence="1 2">
    <name type="scientific">Sphaerobolus stellatus (strain SS14)</name>
    <dbReference type="NCBI Taxonomy" id="990650"/>
    <lineage>
        <taxon>Eukaryota</taxon>
        <taxon>Fungi</taxon>
        <taxon>Dikarya</taxon>
        <taxon>Basidiomycota</taxon>
        <taxon>Agaricomycotina</taxon>
        <taxon>Agaricomycetes</taxon>
        <taxon>Phallomycetidae</taxon>
        <taxon>Geastrales</taxon>
        <taxon>Sphaerobolaceae</taxon>
        <taxon>Sphaerobolus</taxon>
    </lineage>
</organism>
<accession>A0A0C9UTD2</accession>
<dbReference type="EMBL" id="KN837109">
    <property type="protein sequence ID" value="KIJ46108.1"/>
    <property type="molecule type" value="Genomic_DNA"/>
</dbReference>
<name>A0A0C9UTD2_SPHS4</name>
<gene>
    <name evidence="1" type="ORF">M422DRAFT_46388</name>
</gene>